<feature type="domain" description="HTH lysR-type" evidence="5">
    <location>
        <begin position="21"/>
        <end position="75"/>
    </location>
</feature>
<name>A0A330GKJ2_9HYPH</name>
<evidence type="ECO:0000256" key="2">
    <source>
        <dbReference type="ARBA" id="ARBA00023015"/>
    </source>
</evidence>
<dbReference type="PROSITE" id="PS50931">
    <property type="entry name" value="HTH_LYSR"/>
    <property type="match status" value="1"/>
</dbReference>
<dbReference type="InterPro" id="IPR005119">
    <property type="entry name" value="LysR_subst-bd"/>
</dbReference>
<evidence type="ECO:0000313" key="6">
    <source>
        <dbReference type="EMBL" id="RAZ73022.1"/>
    </source>
</evidence>
<gene>
    <name evidence="6" type="ORF">DPM35_26985</name>
</gene>
<dbReference type="Gene3D" id="3.40.190.10">
    <property type="entry name" value="Periplasmic binding protein-like II"/>
    <property type="match status" value="2"/>
</dbReference>
<dbReference type="Pfam" id="PF03466">
    <property type="entry name" value="LysR_substrate"/>
    <property type="match status" value="1"/>
</dbReference>
<dbReference type="Proteomes" id="UP000251956">
    <property type="component" value="Unassembled WGS sequence"/>
</dbReference>
<evidence type="ECO:0000256" key="1">
    <source>
        <dbReference type="ARBA" id="ARBA00009437"/>
    </source>
</evidence>
<organism evidence="6 7">
    <name type="scientific">Mesorhizobium atlanticum</name>
    <dbReference type="NCBI Taxonomy" id="2233532"/>
    <lineage>
        <taxon>Bacteria</taxon>
        <taxon>Pseudomonadati</taxon>
        <taxon>Pseudomonadota</taxon>
        <taxon>Alphaproteobacteria</taxon>
        <taxon>Hyphomicrobiales</taxon>
        <taxon>Phyllobacteriaceae</taxon>
        <taxon>Mesorhizobium</taxon>
    </lineage>
</organism>
<reference evidence="6 7" key="1">
    <citation type="submission" date="2018-07" db="EMBL/GenBank/DDBJ databases">
        <title>Diversity of Mesorhizobium strains in Brazil.</title>
        <authorList>
            <person name="Helene L.C.F."/>
            <person name="Dall'Agnol R."/>
            <person name="Delamuta J.R.M."/>
            <person name="Hungria M."/>
        </authorList>
    </citation>
    <scope>NUCLEOTIDE SEQUENCE [LARGE SCALE GENOMIC DNA]</scope>
    <source>
        <strain evidence="6 7">CNPSo 3140</strain>
    </source>
</reference>
<evidence type="ECO:0000259" key="5">
    <source>
        <dbReference type="PROSITE" id="PS50931"/>
    </source>
</evidence>
<keyword evidence="2" id="KW-0805">Transcription regulation</keyword>
<evidence type="ECO:0000256" key="3">
    <source>
        <dbReference type="ARBA" id="ARBA00023125"/>
    </source>
</evidence>
<dbReference type="PANTHER" id="PTHR30537">
    <property type="entry name" value="HTH-TYPE TRANSCRIPTIONAL REGULATOR"/>
    <property type="match status" value="1"/>
</dbReference>
<dbReference type="PANTHER" id="PTHR30537:SF5">
    <property type="entry name" value="HTH-TYPE TRANSCRIPTIONAL ACTIVATOR TTDR-RELATED"/>
    <property type="match status" value="1"/>
</dbReference>
<dbReference type="SUPFAM" id="SSF46785">
    <property type="entry name" value="Winged helix' DNA-binding domain"/>
    <property type="match status" value="1"/>
</dbReference>
<evidence type="ECO:0000313" key="7">
    <source>
        <dbReference type="Proteomes" id="UP000251956"/>
    </source>
</evidence>
<dbReference type="Gene3D" id="1.10.10.10">
    <property type="entry name" value="Winged helix-like DNA-binding domain superfamily/Winged helix DNA-binding domain"/>
    <property type="match status" value="1"/>
</dbReference>
<evidence type="ECO:0000256" key="4">
    <source>
        <dbReference type="ARBA" id="ARBA00023163"/>
    </source>
</evidence>
<sequence>MVHGATRNCMRKKTLYRNIHRLLPAFEAAARQESFTLGGEEVGLSQSSVSKQIIELESRLGQPLFIRSHKRITLTSAGQRLLTAYSLATSQIVDTLDDLIQERSRGQIVLSTSTANGAFMLLPRLAEVRECFPGREIFLVTWDPQGIEPTGQVDLAFTFGKPDFPGFQTRPLFPDILTPVCSPEFLDRYGPLRELSDLQNCELLYMQAQHPSWVGWRHWLREFSLELPQNHQPMGFNNYYNTIQACLAGQGVALGWLRQLGNMLESGRLVAPLPQFLQTEDRYQLAWPADRAPEFPIEPFEEWLGRRYGGAIPGFCVDTQPAQML</sequence>
<dbReference type="InterPro" id="IPR036388">
    <property type="entry name" value="WH-like_DNA-bd_sf"/>
</dbReference>
<comment type="caution">
    <text evidence="6">The sequence shown here is derived from an EMBL/GenBank/DDBJ whole genome shotgun (WGS) entry which is preliminary data.</text>
</comment>
<accession>A0A330GKJ2</accession>
<dbReference type="InterPro" id="IPR000847">
    <property type="entry name" value="LysR_HTH_N"/>
</dbReference>
<dbReference type="OrthoDB" id="9804958at2"/>
<dbReference type="EMBL" id="QMBQ01000009">
    <property type="protein sequence ID" value="RAZ73022.1"/>
    <property type="molecule type" value="Genomic_DNA"/>
</dbReference>
<dbReference type="AlphaFoldDB" id="A0A330GKJ2"/>
<dbReference type="GO" id="GO:0003700">
    <property type="term" value="F:DNA-binding transcription factor activity"/>
    <property type="evidence" value="ECO:0007669"/>
    <property type="project" value="InterPro"/>
</dbReference>
<dbReference type="Pfam" id="PF00126">
    <property type="entry name" value="HTH_1"/>
    <property type="match status" value="1"/>
</dbReference>
<dbReference type="InterPro" id="IPR058163">
    <property type="entry name" value="LysR-type_TF_proteobact-type"/>
</dbReference>
<keyword evidence="4" id="KW-0804">Transcription</keyword>
<dbReference type="SUPFAM" id="SSF53850">
    <property type="entry name" value="Periplasmic binding protein-like II"/>
    <property type="match status" value="1"/>
</dbReference>
<keyword evidence="3" id="KW-0238">DNA-binding</keyword>
<protein>
    <recommendedName>
        <fullName evidence="5">HTH lysR-type domain-containing protein</fullName>
    </recommendedName>
</protein>
<dbReference type="PRINTS" id="PR00039">
    <property type="entry name" value="HTHLYSR"/>
</dbReference>
<comment type="similarity">
    <text evidence="1">Belongs to the LysR transcriptional regulatory family.</text>
</comment>
<keyword evidence="7" id="KW-1185">Reference proteome</keyword>
<dbReference type="InterPro" id="IPR036390">
    <property type="entry name" value="WH_DNA-bd_sf"/>
</dbReference>
<dbReference type="GO" id="GO:0003677">
    <property type="term" value="F:DNA binding"/>
    <property type="evidence" value="ECO:0007669"/>
    <property type="project" value="UniProtKB-KW"/>
</dbReference>
<proteinExistence type="inferred from homology"/>